<dbReference type="Proteomes" id="UP001223978">
    <property type="component" value="Unassembled WGS sequence"/>
</dbReference>
<proteinExistence type="predicted"/>
<keyword evidence="3" id="KW-1185">Reference proteome</keyword>
<dbReference type="InterPro" id="IPR046151">
    <property type="entry name" value="DUF6153"/>
</dbReference>
<keyword evidence="1" id="KW-0472">Membrane</keyword>
<protein>
    <submittedName>
        <fullName evidence="2">DUF6153 family protein</fullName>
    </submittedName>
</protein>
<evidence type="ECO:0000256" key="1">
    <source>
        <dbReference type="SAM" id="Phobius"/>
    </source>
</evidence>
<evidence type="ECO:0000313" key="3">
    <source>
        <dbReference type="Proteomes" id="UP001223978"/>
    </source>
</evidence>
<comment type="caution">
    <text evidence="2">The sequence shown here is derived from an EMBL/GenBank/DDBJ whole genome shotgun (WGS) entry which is preliminary data.</text>
</comment>
<organism evidence="2 3">
    <name type="scientific">Streptomyces cavernicola</name>
    <dbReference type="NCBI Taxonomy" id="3043613"/>
    <lineage>
        <taxon>Bacteria</taxon>
        <taxon>Bacillati</taxon>
        <taxon>Actinomycetota</taxon>
        <taxon>Actinomycetes</taxon>
        <taxon>Kitasatosporales</taxon>
        <taxon>Streptomycetaceae</taxon>
        <taxon>Streptomyces</taxon>
    </lineage>
</organism>
<dbReference type="RefSeq" id="WP_282542115.1">
    <property type="nucleotide sequence ID" value="NZ_JASCIQ010000008.1"/>
</dbReference>
<gene>
    <name evidence="2" type="ORF">QIS96_10055</name>
</gene>
<feature type="transmembrane region" description="Helical" evidence="1">
    <location>
        <begin position="92"/>
        <end position="113"/>
    </location>
</feature>
<dbReference type="Pfam" id="PF19650">
    <property type="entry name" value="DUF6153"/>
    <property type="match status" value="1"/>
</dbReference>
<name>A0ABT6S7T1_9ACTN</name>
<dbReference type="EMBL" id="JASCIQ010000008">
    <property type="protein sequence ID" value="MDI3404162.1"/>
    <property type="molecule type" value="Genomic_DNA"/>
</dbReference>
<evidence type="ECO:0000313" key="2">
    <source>
        <dbReference type="EMBL" id="MDI3404162.1"/>
    </source>
</evidence>
<reference evidence="2 3" key="1">
    <citation type="submission" date="2023-05" db="EMBL/GenBank/DDBJ databases">
        <title>Draft genome sequence of Streptomyces sp. B-S-A6 isolated from a cave soil in Thailand.</title>
        <authorList>
            <person name="Chamroensaksri N."/>
            <person name="Muangham S."/>
        </authorList>
    </citation>
    <scope>NUCLEOTIDE SEQUENCE [LARGE SCALE GENOMIC DNA]</scope>
    <source>
        <strain evidence="2 3">B-S-A6</strain>
    </source>
</reference>
<keyword evidence="1" id="KW-0812">Transmembrane</keyword>
<sequence>MNVSKLVRAGGALAHLLLVVTLAFGVFVMHTAGHPDESSGAAMSVGAHASHGATAPDMAMPDDVMTAAVAHEAANAQHASADAPLSGMAMDMTSLCVAVLGVWAFAALLYAAFTRRPAWPADLLARTVVALRPNAPPPRPDLTQLSVLRI</sequence>
<accession>A0ABT6S7T1</accession>
<feature type="transmembrane region" description="Helical" evidence="1">
    <location>
        <begin position="12"/>
        <end position="33"/>
    </location>
</feature>
<keyword evidence="1" id="KW-1133">Transmembrane helix</keyword>